<keyword evidence="2" id="KW-0812">Transmembrane</keyword>
<keyword evidence="2" id="KW-0472">Membrane</keyword>
<name>A0AAV3Z0N7_9GAST</name>
<dbReference type="AlphaFoldDB" id="A0AAV3Z0N7"/>
<evidence type="ECO:0000256" key="2">
    <source>
        <dbReference type="SAM" id="Phobius"/>
    </source>
</evidence>
<accession>A0AAV3Z0N7</accession>
<reference evidence="3 4" key="1">
    <citation type="journal article" date="2021" name="Elife">
        <title>Chloroplast acquisition without the gene transfer in kleptoplastic sea slugs, Plakobranchus ocellatus.</title>
        <authorList>
            <person name="Maeda T."/>
            <person name="Takahashi S."/>
            <person name="Yoshida T."/>
            <person name="Shimamura S."/>
            <person name="Takaki Y."/>
            <person name="Nagai Y."/>
            <person name="Toyoda A."/>
            <person name="Suzuki Y."/>
            <person name="Arimoto A."/>
            <person name="Ishii H."/>
            <person name="Satoh N."/>
            <person name="Nishiyama T."/>
            <person name="Hasebe M."/>
            <person name="Maruyama T."/>
            <person name="Minagawa J."/>
            <person name="Obokata J."/>
            <person name="Shigenobu S."/>
        </authorList>
    </citation>
    <scope>NUCLEOTIDE SEQUENCE [LARGE SCALE GENOMIC DNA]</scope>
</reference>
<gene>
    <name evidence="3" type="ORF">PoB_001527700</name>
</gene>
<evidence type="ECO:0000313" key="4">
    <source>
        <dbReference type="Proteomes" id="UP000735302"/>
    </source>
</evidence>
<proteinExistence type="predicted"/>
<feature type="compositionally biased region" description="Basic and acidic residues" evidence="1">
    <location>
        <begin position="123"/>
        <end position="138"/>
    </location>
</feature>
<keyword evidence="4" id="KW-1185">Reference proteome</keyword>
<dbReference type="EMBL" id="BLXT01001882">
    <property type="protein sequence ID" value="GFN88771.1"/>
    <property type="molecule type" value="Genomic_DNA"/>
</dbReference>
<dbReference type="Proteomes" id="UP000735302">
    <property type="component" value="Unassembled WGS sequence"/>
</dbReference>
<keyword evidence="2" id="KW-1133">Transmembrane helix</keyword>
<feature type="transmembrane region" description="Helical" evidence="2">
    <location>
        <begin position="66"/>
        <end position="85"/>
    </location>
</feature>
<evidence type="ECO:0000256" key="1">
    <source>
        <dbReference type="SAM" id="MobiDB-lite"/>
    </source>
</evidence>
<evidence type="ECO:0000313" key="3">
    <source>
        <dbReference type="EMBL" id="GFN88771.1"/>
    </source>
</evidence>
<organism evidence="3 4">
    <name type="scientific">Plakobranchus ocellatus</name>
    <dbReference type="NCBI Taxonomy" id="259542"/>
    <lineage>
        <taxon>Eukaryota</taxon>
        <taxon>Metazoa</taxon>
        <taxon>Spiralia</taxon>
        <taxon>Lophotrochozoa</taxon>
        <taxon>Mollusca</taxon>
        <taxon>Gastropoda</taxon>
        <taxon>Heterobranchia</taxon>
        <taxon>Euthyneura</taxon>
        <taxon>Panpulmonata</taxon>
        <taxon>Sacoglossa</taxon>
        <taxon>Placobranchoidea</taxon>
        <taxon>Plakobranchidae</taxon>
        <taxon>Plakobranchus</taxon>
    </lineage>
</organism>
<sequence length="215" mass="25366">MKRREEEEEQGMKKERGGEGGRGDEKERVGEGGRRDEKERGREGGRGDEKERRRRRRSKGERRRRVELSFVYSFVSYIRVFLVRVRSGIDGGLKPGTHRFEHSLGELLIEPRYHWHSSGTAQSKEKARREQHKEEIQKRHAKRRPTSHDRNSFQAVAFSARDLGSHNMTVSGYGIELWQALTMIPVKYTVTRNRGAYMFWESEYNTEEKRVIMEL</sequence>
<feature type="region of interest" description="Disordered" evidence="1">
    <location>
        <begin position="1"/>
        <end position="60"/>
    </location>
</feature>
<feature type="region of interest" description="Disordered" evidence="1">
    <location>
        <begin position="115"/>
        <end position="150"/>
    </location>
</feature>
<feature type="compositionally biased region" description="Basic and acidic residues" evidence="1">
    <location>
        <begin position="10"/>
        <end position="51"/>
    </location>
</feature>
<comment type="caution">
    <text evidence="3">The sequence shown here is derived from an EMBL/GenBank/DDBJ whole genome shotgun (WGS) entry which is preliminary data.</text>
</comment>
<protein>
    <submittedName>
        <fullName evidence="3">Uncharacterized protein</fullName>
    </submittedName>
</protein>